<evidence type="ECO:0000313" key="2">
    <source>
        <dbReference type="EMBL" id="VAX20007.1"/>
    </source>
</evidence>
<dbReference type="SUPFAM" id="SSF54292">
    <property type="entry name" value="2Fe-2S ferredoxin-like"/>
    <property type="match status" value="1"/>
</dbReference>
<dbReference type="Pfam" id="PF14574">
    <property type="entry name" value="RACo_C_ter"/>
    <property type="match status" value="1"/>
</dbReference>
<name>A0A3B1CTK0_9ZZZZ</name>
<dbReference type="PANTHER" id="PTHR42895">
    <property type="entry name" value="IRON-SULFUR CLUSTER-BINDING PROTEIN-RELATED"/>
    <property type="match status" value="1"/>
</dbReference>
<dbReference type="InterPro" id="IPR012675">
    <property type="entry name" value="Beta-grasp_dom_sf"/>
</dbReference>
<gene>
    <name evidence="2" type="ORF">MNBD_NITROSPINAE04-2718</name>
</gene>
<dbReference type="InterPro" id="IPR001041">
    <property type="entry name" value="2Fe-2S_ferredoxin-type"/>
</dbReference>
<dbReference type="SUPFAM" id="SSF53067">
    <property type="entry name" value="Actin-like ATPase domain"/>
    <property type="match status" value="1"/>
</dbReference>
<evidence type="ECO:0000259" key="1">
    <source>
        <dbReference type="PROSITE" id="PS51085"/>
    </source>
</evidence>
<accession>A0A3B1CTK0</accession>
<dbReference type="CDD" id="cd00207">
    <property type="entry name" value="fer2"/>
    <property type="match status" value="1"/>
</dbReference>
<feature type="domain" description="2Fe-2S ferredoxin-type" evidence="1">
    <location>
        <begin position="5"/>
        <end position="96"/>
    </location>
</feature>
<proteinExistence type="predicted"/>
<dbReference type="Gene3D" id="3.30.420.480">
    <property type="entry name" value="Domain of unknown function (DUF4445)"/>
    <property type="match status" value="1"/>
</dbReference>
<dbReference type="AlphaFoldDB" id="A0A3B1CTK0"/>
<dbReference type="GO" id="GO:0051536">
    <property type="term" value="F:iron-sulfur cluster binding"/>
    <property type="evidence" value="ECO:0007669"/>
    <property type="project" value="InterPro"/>
</dbReference>
<dbReference type="InterPro" id="IPR036010">
    <property type="entry name" value="2Fe-2S_ferredoxin-like_sf"/>
</dbReference>
<dbReference type="EMBL" id="UOGA01000166">
    <property type="protein sequence ID" value="VAX20007.1"/>
    <property type="molecule type" value="Genomic_DNA"/>
</dbReference>
<dbReference type="PROSITE" id="PS51085">
    <property type="entry name" value="2FE2S_FER_2"/>
    <property type="match status" value="1"/>
</dbReference>
<dbReference type="Pfam" id="PF17651">
    <property type="entry name" value="Raco_middle"/>
    <property type="match status" value="1"/>
</dbReference>
<dbReference type="Gene3D" id="3.10.20.30">
    <property type="match status" value="1"/>
</dbReference>
<dbReference type="InterPro" id="IPR042259">
    <property type="entry name" value="Raco-like_middle_sf"/>
</dbReference>
<reference evidence="2" key="1">
    <citation type="submission" date="2018-06" db="EMBL/GenBank/DDBJ databases">
        <authorList>
            <person name="Zhirakovskaya E."/>
        </authorList>
    </citation>
    <scope>NUCLEOTIDE SEQUENCE</scope>
</reference>
<organism evidence="2">
    <name type="scientific">hydrothermal vent metagenome</name>
    <dbReference type="NCBI Taxonomy" id="652676"/>
    <lineage>
        <taxon>unclassified sequences</taxon>
        <taxon>metagenomes</taxon>
        <taxon>ecological metagenomes</taxon>
    </lineage>
</organism>
<dbReference type="Pfam" id="PF00111">
    <property type="entry name" value="Fer2"/>
    <property type="match status" value="1"/>
</dbReference>
<protein>
    <recommendedName>
        <fullName evidence="1">2Fe-2S ferredoxin-type domain-containing protein</fullName>
    </recommendedName>
</protein>
<dbReference type="InterPro" id="IPR043129">
    <property type="entry name" value="ATPase_NBD"/>
</dbReference>
<dbReference type="PANTHER" id="PTHR42895:SF2">
    <property type="entry name" value="IRON-SULFUR CLUSTER PROTEIN"/>
    <property type="match status" value="1"/>
</dbReference>
<dbReference type="InterPro" id="IPR041414">
    <property type="entry name" value="Raco-like_middle"/>
</dbReference>
<sequence>MIHTRNIVVLPAEVEVAFNEGQNLFQILNRAGFPLAHDCAGKGICGKCKFRLHSGLPRPSAVDLEFLTKQEIDDQIHLACAFKPDDGDIVELFSGDLKATPQDEVIGLTFPVDRWPGVETSELALAIDLGTTNVVGYLLDANNGAIINAISIPNSQSMYGSDVMSRLAYASHKGREAVLNLQRLALNDIERLAMALNTNKIPIRRVVGVMNSAMATFVIASNPDDLGRHPCESGIDGPVSQKPFNNKKGVLEKAELIIPPVIGGYVGSDALSALYAVLESNPPAPFALLDIGTNTEVLLVTDNAKAACSAPAGPSFEGYGISHGMRAVDGAIERVTISGGAFSCQVIGKSAPKGIAGSGLFSLFAELIRAGGLDKFGSIVPENLSPEMYRSGEKSLELVIAPGVTVDGVDIQQFMVAKAATRAGLETLLDHLGVKPEQLRKIYFAGAFVQRVEPQDLLAIGLTPDVESSRICNVGNAACAGSAMMAVSREAFVTACSMAGKIEHLPLSGNAYFNMSFQDHVRF</sequence>
<dbReference type="InterPro" id="IPR027980">
    <property type="entry name" value="RACo_C"/>
</dbReference>
<dbReference type="InterPro" id="IPR052911">
    <property type="entry name" value="Corrinoid_activation_enz"/>
</dbReference>